<name>A0A4U8TK73_9HELI</name>
<dbReference type="Pfam" id="PF00391">
    <property type="entry name" value="PEP-utilizers"/>
    <property type="match status" value="1"/>
</dbReference>
<dbReference type="NCBIfam" id="NF004508">
    <property type="entry name" value="PRK05849.1"/>
    <property type="match status" value="1"/>
</dbReference>
<dbReference type="SUPFAM" id="SSF56059">
    <property type="entry name" value="Glutathione synthetase ATP-binding domain-like"/>
    <property type="match status" value="1"/>
</dbReference>
<dbReference type="GO" id="GO:0016772">
    <property type="term" value="F:transferase activity, transferring phosphorus-containing groups"/>
    <property type="evidence" value="ECO:0007669"/>
    <property type="project" value="InterPro"/>
</dbReference>
<proteinExistence type="predicted"/>
<evidence type="ECO:0000313" key="3">
    <source>
        <dbReference type="Proteomes" id="UP000029922"/>
    </source>
</evidence>
<organism evidence="2 3">
    <name type="scientific">Helicobacter muridarum</name>
    <dbReference type="NCBI Taxonomy" id="216"/>
    <lineage>
        <taxon>Bacteria</taxon>
        <taxon>Pseudomonadati</taxon>
        <taxon>Campylobacterota</taxon>
        <taxon>Epsilonproteobacteria</taxon>
        <taxon>Campylobacterales</taxon>
        <taxon>Helicobacteraceae</taxon>
        <taxon>Helicobacter</taxon>
    </lineage>
</organism>
<dbReference type="RefSeq" id="WP_034557902.1">
    <property type="nucleotide sequence ID" value="NZ_FZML01000030.1"/>
</dbReference>
<dbReference type="InterPro" id="IPR051549">
    <property type="entry name" value="PEP_Utilizing_Enz"/>
</dbReference>
<dbReference type="InterPro" id="IPR036637">
    <property type="entry name" value="Phosphohistidine_dom_sf"/>
</dbReference>
<accession>A0A4U8TK73</accession>
<dbReference type="SUPFAM" id="SSF52009">
    <property type="entry name" value="Phosphohistidine domain"/>
    <property type="match status" value="1"/>
</dbReference>
<dbReference type="Gene3D" id="3.50.30.10">
    <property type="entry name" value="Phosphohistidine domain"/>
    <property type="match status" value="1"/>
</dbReference>
<comment type="caution">
    <text evidence="2">The sequence shown here is derived from an EMBL/GenBank/DDBJ whole genome shotgun (WGS) entry which is preliminary data.</text>
</comment>
<evidence type="ECO:0000313" key="2">
    <source>
        <dbReference type="EMBL" id="TLD99998.1"/>
    </source>
</evidence>
<sequence length="843" mass="95753">MQMLTFSTKAMNLKNLTGILQQAKILPLCITNLRELDSNFEVVYERILNLEAKKLIIRSSSICEDSTKESNAGAFLSIPNISLDRIDKLKEALYEVGHSMPSVDDEILIQPMLENIAMCGVAFSIDKDNGAPYFCISYDCSGSNEAVTSGNSSNIQTFYYYRDSKESSLAPNPPLLLQRVISMMRELEIIFDCRALDVEFAFVANAKDLHSSTSMQPSLQNFKDTYCTHAQKYSLDSMSNIESSMSDFKLYCLQVRSLVMDNKPNLFDNIKLRALERLSKRIDAMSDKHPHIFGDRAMFGVMPDWNPAEIIGLKPKRLALSLYKELVTDCIWAYQRDNYGYRNLRSYPLMHSFLGIPYIDVRVSFNSFIPKNLDSIIANKLANYYLDSLAKKPQLHDKVEFDIVLSCYDLNISSKLNKLLCHGFNENEIKRIEFCLLDLTNNIIVPNNGYYVKDLSRVKELNSRYERIINSNLPLYDKIYWLIEDCKRFGTLPFAGVARAAFVAMQILNSLVEINFLSHKEKQDFLASLKTISKELSYDIQHINQMGLELFLQKYGHLRAGSYNILSPRYDENFEGYFGNIKLNTTFENNNITSISTNKDLASPFESQFSLSKDRIQELDRILRENGLNINAEGLFRFFKIVIEGREAVKFEFSKLLSKVLSLIKELGDNLGISANDMSHLDIKSILSLYSSLYKDSPKERFLSEIESHKQEFELTTALKLPPLILHGKDIFGFYVTSTIPNFITNKTVMSDIVSIVESSDDDISLEGKIVCIPSADPGFDYLFTKNIAGLITCYGGANSHMAIRASELLLPSAIGVGEEMFSKICNAGRVRLECESNQIFCL</sequence>
<evidence type="ECO:0000259" key="1">
    <source>
        <dbReference type="Pfam" id="PF00391"/>
    </source>
</evidence>
<dbReference type="AlphaFoldDB" id="A0A4U8TK73"/>
<dbReference type="STRING" id="216.LS73_04740"/>
<dbReference type="InterPro" id="IPR008279">
    <property type="entry name" value="PEP-util_enz_mobile_dom"/>
</dbReference>
<gene>
    <name evidence="2" type="ORF">LS73_006070</name>
</gene>
<dbReference type="Proteomes" id="UP000029922">
    <property type="component" value="Unassembled WGS sequence"/>
</dbReference>
<dbReference type="PANTHER" id="PTHR43615:SF1">
    <property type="entry name" value="PPDK_N DOMAIN-CONTAINING PROTEIN"/>
    <property type="match status" value="1"/>
</dbReference>
<dbReference type="EMBL" id="JRPD02000012">
    <property type="protein sequence ID" value="TLD99998.1"/>
    <property type="molecule type" value="Genomic_DNA"/>
</dbReference>
<feature type="domain" description="PEP-utilising enzyme mobile" evidence="1">
    <location>
        <begin position="767"/>
        <end position="822"/>
    </location>
</feature>
<dbReference type="PANTHER" id="PTHR43615">
    <property type="entry name" value="PHOSPHOENOLPYRUVATE SYNTHASE-RELATED"/>
    <property type="match status" value="1"/>
</dbReference>
<reference evidence="2 3" key="1">
    <citation type="journal article" date="2014" name="Genome Announc.">
        <title>Draft genome sequences of eight enterohepatic helicobacter species isolated from both laboratory and wild rodents.</title>
        <authorList>
            <person name="Sheh A."/>
            <person name="Shen Z."/>
            <person name="Fox J.G."/>
        </authorList>
    </citation>
    <scope>NUCLEOTIDE SEQUENCE [LARGE SCALE GENOMIC DNA]</scope>
    <source>
        <strain evidence="2 3">ST1</strain>
    </source>
</reference>
<protein>
    <recommendedName>
        <fullName evidence="1">PEP-utilising enzyme mobile domain-containing protein</fullName>
    </recommendedName>
</protein>
<dbReference type="OrthoDB" id="3590125at2"/>